<dbReference type="GO" id="GO:0035539">
    <property type="term" value="F:8-oxo-7,8-dihydrodeoxyguanosine triphosphate pyrophosphatase activity"/>
    <property type="evidence" value="ECO:0007669"/>
    <property type="project" value="UniProtKB-EC"/>
</dbReference>
<keyword evidence="9" id="KW-0234">DNA repair</keyword>
<dbReference type="PANTHER" id="PTHR47707">
    <property type="entry name" value="8-OXO-DGTP DIPHOSPHATASE"/>
    <property type="match status" value="1"/>
</dbReference>
<evidence type="ECO:0000256" key="2">
    <source>
        <dbReference type="ARBA" id="ARBA00005582"/>
    </source>
</evidence>
<dbReference type="GO" id="GO:0008413">
    <property type="term" value="F:8-oxo-7,8-dihydroguanosine triphosphate pyrophosphatase activity"/>
    <property type="evidence" value="ECO:0007669"/>
    <property type="project" value="TreeGrafter"/>
</dbReference>
<comment type="similarity">
    <text evidence="2">Belongs to the Nudix hydrolase family.</text>
</comment>
<name>A0A2P6TLY9_CHLSO</name>
<sequence>MASAAGAAAAAPQSAASSDAKPLVLVVAVVLLDASGRVLLAQRPPGKKLAGLWEFPGGKVDPGESPEAALVRELREELQIEVQPASLVPLSFASHAYPTFHLLMPTYTCRAWAGEPHGAEGQALTWCTAEELEAGRYEMPPADIPLLPPVLAAMRQAGSSGGSCSEA</sequence>
<evidence type="ECO:0000256" key="11">
    <source>
        <dbReference type="ARBA" id="ARBA00038905"/>
    </source>
</evidence>
<dbReference type="EC" id="3.6.1.55" evidence="11"/>
<protein>
    <recommendedName>
        <fullName evidence="11">8-oxo-dGTP diphosphatase</fullName>
        <ecNumber evidence="11">3.6.1.55</ecNumber>
    </recommendedName>
</protein>
<comment type="cofactor">
    <cofactor evidence="1">
        <name>Mg(2+)</name>
        <dbReference type="ChEBI" id="CHEBI:18420"/>
    </cofactor>
</comment>
<dbReference type="GO" id="GO:0046872">
    <property type="term" value="F:metal ion binding"/>
    <property type="evidence" value="ECO:0007669"/>
    <property type="project" value="UniProtKB-KW"/>
</dbReference>
<dbReference type="InterPro" id="IPR000086">
    <property type="entry name" value="NUDIX_hydrolase_dom"/>
</dbReference>
<dbReference type="AlphaFoldDB" id="A0A2P6TLY9"/>
<evidence type="ECO:0000256" key="4">
    <source>
        <dbReference type="ARBA" id="ARBA00022705"/>
    </source>
</evidence>
<dbReference type="CDD" id="cd03425">
    <property type="entry name" value="NUDIX_MutT_NudA_like"/>
    <property type="match status" value="1"/>
</dbReference>
<proteinExistence type="inferred from homology"/>
<evidence type="ECO:0000313" key="13">
    <source>
        <dbReference type="EMBL" id="PRW45356.1"/>
    </source>
</evidence>
<dbReference type="InterPro" id="IPR015797">
    <property type="entry name" value="NUDIX_hydrolase-like_dom_sf"/>
</dbReference>
<evidence type="ECO:0000259" key="12">
    <source>
        <dbReference type="PROSITE" id="PS51462"/>
    </source>
</evidence>
<evidence type="ECO:0000256" key="7">
    <source>
        <dbReference type="ARBA" id="ARBA00022801"/>
    </source>
</evidence>
<dbReference type="EMBL" id="LHPG02000011">
    <property type="protein sequence ID" value="PRW45356.1"/>
    <property type="molecule type" value="Genomic_DNA"/>
</dbReference>
<dbReference type="GO" id="GO:0006260">
    <property type="term" value="P:DNA replication"/>
    <property type="evidence" value="ECO:0007669"/>
    <property type="project" value="UniProtKB-KW"/>
</dbReference>
<dbReference type="FunFam" id="3.90.79.10:FF:000014">
    <property type="entry name" value="8-oxo-dGTP diphosphatase MutT"/>
    <property type="match status" value="1"/>
</dbReference>
<dbReference type="PANTHER" id="PTHR47707:SF1">
    <property type="entry name" value="NUDIX HYDROLASE FAMILY PROTEIN"/>
    <property type="match status" value="1"/>
</dbReference>
<comment type="catalytic activity">
    <reaction evidence="10">
        <text>8-oxo-dGTP + H2O = 8-oxo-dGMP + diphosphate + H(+)</text>
        <dbReference type="Rhea" id="RHEA:31575"/>
        <dbReference type="ChEBI" id="CHEBI:15377"/>
        <dbReference type="ChEBI" id="CHEBI:15378"/>
        <dbReference type="ChEBI" id="CHEBI:33019"/>
        <dbReference type="ChEBI" id="CHEBI:63224"/>
        <dbReference type="ChEBI" id="CHEBI:77896"/>
        <dbReference type="EC" id="3.6.1.55"/>
    </reaction>
</comment>
<keyword evidence="6" id="KW-0227">DNA damage</keyword>
<evidence type="ECO:0000256" key="10">
    <source>
        <dbReference type="ARBA" id="ARBA00035861"/>
    </source>
</evidence>
<dbReference type="InterPro" id="IPR047127">
    <property type="entry name" value="MutT-like"/>
</dbReference>
<reference evidence="13 14" key="1">
    <citation type="journal article" date="2018" name="Plant J.">
        <title>Genome sequences of Chlorella sorokiniana UTEX 1602 and Micractinium conductrix SAG 241.80: implications to maltose excretion by a green alga.</title>
        <authorList>
            <person name="Arriola M.B."/>
            <person name="Velmurugan N."/>
            <person name="Zhang Y."/>
            <person name="Plunkett M.H."/>
            <person name="Hondzo H."/>
            <person name="Barney B.M."/>
        </authorList>
    </citation>
    <scope>NUCLEOTIDE SEQUENCE [LARGE SCALE GENOMIC DNA]</scope>
    <source>
        <strain evidence="14">UTEX 1602</strain>
    </source>
</reference>
<evidence type="ECO:0000313" key="14">
    <source>
        <dbReference type="Proteomes" id="UP000239899"/>
    </source>
</evidence>
<comment type="caution">
    <text evidence="13">The sequence shown here is derived from an EMBL/GenBank/DDBJ whole genome shotgun (WGS) entry which is preliminary data.</text>
</comment>
<dbReference type="OrthoDB" id="276276at2759"/>
<feature type="domain" description="Nudix hydrolase" evidence="12">
    <location>
        <begin position="22"/>
        <end position="152"/>
    </location>
</feature>
<keyword evidence="7" id="KW-0378">Hydrolase</keyword>
<keyword evidence="3" id="KW-0515">Mutator protein</keyword>
<evidence type="ECO:0000256" key="9">
    <source>
        <dbReference type="ARBA" id="ARBA00023204"/>
    </source>
</evidence>
<gene>
    <name evidence="13" type="ORF">C2E21_5746</name>
</gene>
<dbReference type="Gene3D" id="3.90.79.10">
    <property type="entry name" value="Nucleoside Triphosphate Pyrophosphohydrolase"/>
    <property type="match status" value="1"/>
</dbReference>
<dbReference type="InterPro" id="IPR020476">
    <property type="entry name" value="Nudix_hydrolase"/>
</dbReference>
<accession>A0A2P6TLY9</accession>
<keyword evidence="5" id="KW-0479">Metal-binding</keyword>
<keyword evidence="4" id="KW-0235">DNA replication</keyword>
<dbReference type="PRINTS" id="PR00502">
    <property type="entry name" value="NUDIXFAMILY"/>
</dbReference>
<dbReference type="GO" id="GO:0044715">
    <property type="term" value="F:8-oxo-dGDP phosphatase activity"/>
    <property type="evidence" value="ECO:0007669"/>
    <property type="project" value="TreeGrafter"/>
</dbReference>
<dbReference type="GO" id="GO:0044716">
    <property type="term" value="F:8-oxo-GDP phosphatase activity"/>
    <property type="evidence" value="ECO:0007669"/>
    <property type="project" value="TreeGrafter"/>
</dbReference>
<dbReference type="PROSITE" id="PS51462">
    <property type="entry name" value="NUDIX"/>
    <property type="match status" value="1"/>
</dbReference>
<dbReference type="SUPFAM" id="SSF55811">
    <property type="entry name" value="Nudix"/>
    <property type="match status" value="1"/>
</dbReference>
<evidence type="ECO:0000256" key="3">
    <source>
        <dbReference type="ARBA" id="ARBA00022457"/>
    </source>
</evidence>
<keyword evidence="8" id="KW-0460">Magnesium</keyword>
<evidence type="ECO:0000256" key="5">
    <source>
        <dbReference type="ARBA" id="ARBA00022723"/>
    </source>
</evidence>
<evidence type="ECO:0000256" key="8">
    <source>
        <dbReference type="ARBA" id="ARBA00022842"/>
    </source>
</evidence>
<dbReference type="Proteomes" id="UP000239899">
    <property type="component" value="Unassembled WGS sequence"/>
</dbReference>
<evidence type="ECO:0000256" key="6">
    <source>
        <dbReference type="ARBA" id="ARBA00022763"/>
    </source>
</evidence>
<keyword evidence="14" id="KW-1185">Reference proteome</keyword>
<dbReference type="Pfam" id="PF00293">
    <property type="entry name" value="NUDIX"/>
    <property type="match status" value="1"/>
</dbReference>
<dbReference type="GO" id="GO:0006281">
    <property type="term" value="P:DNA repair"/>
    <property type="evidence" value="ECO:0007669"/>
    <property type="project" value="UniProtKB-KW"/>
</dbReference>
<organism evidence="13 14">
    <name type="scientific">Chlorella sorokiniana</name>
    <name type="common">Freshwater green alga</name>
    <dbReference type="NCBI Taxonomy" id="3076"/>
    <lineage>
        <taxon>Eukaryota</taxon>
        <taxon>Viridiplantae</taxon>
        <taxon>Chlorophyta</taxon>
        <taxon>core chlorophytes</taxon>
        <taxon>Trebouxiophyceae</taxon>
        <taxon>Chlorellales</taxon>
        <taxon>Chlorellaceae</taxon>
        <taxon>Chlorella clade</taxon>
        <taxon>Chlorella</taxon>
    </lineage>
</organism>
<evidence type="ECO:0000256" key="1">
    <source>
        <dbReference type="ARBA" id="ARBA00001946"/>
    </source>
</evidence>